<keyword evidence="5" id="KW-1185">Reference proteome</keyword>
<feature type="domain" description="AMP-dependent synthetase/ligase" evidence="2">
    <location>
        <begin position="248"/>
        <end position="347"/>
    </location>
</feature>
<feature type="non-terminal residue" evidence="4">
    <location>
        <position position="386"/>
    </location>
</feature>
<feature type="non-terminal residue" evidence="4">
    <location>
        <position position="1"/>
    </location>
</feature>
<dbReference type="Pfam" id="PF00668">
    <property type="entry name" value="Condensation"/>
    <property type="match status" value="1"/>
</dbReference>
<evidence type="ECO:0000313" key="4">
    <source>
        <dbReference type="EMBL" id="TYR37208.1"/>
    </source>
</evidence>
<gene>
    <name evidence="4" type="ORF">FY004_39890</name>
</gene>
<dbReference type="RefSeq" id="WP_148905501.1">
    <property type="nucleotide sequence ID" value="NZ_VSZQ01000619.1"/>
</dbReference>
<sequence>AEDAERLAAFAQRSRATWPEAVTAAWALYLTRLTGAPEAVIGMPVSNRTGSVLARTPVTAVNVVPLRVAVDEREPVGDLLRRITRTLRRQRRHQRYRGEQLRRDLQLFGHGRRLVGPQLNIKPFTTELAFGDCRGAVHSLAAGAVEDLNVTVSGRGGPDTGLTGLDLVLDGNPDLYGAEEPAAHLRRFATLLDRLSRAEPDLPAGRIGYLDEAEHRRVLEEFNAPADGTAGPVGAAEGVPAPGLTEGFAAQARRTPQAPALRYGDAVVTYAELADRVDRLAAVLRARGAGRGSLIAVALPRCEALLVALLAVASAGAAYVPLDPRYPADRLRHMLEDSRPLLLVTDRAHPWGGNLPLLTVAPDGTVPGSEPEAPGRAGGGEHKAAG</sequence>
<dbReference type="Gene3D" id="3.40.50.980">
    <property type="match status" value="2"/>
</dbReference>
<protein>
    <submittedName>
        <fullName evidence="4">AMP-binding protein</fullName>
    </submittedName>
</protein>
<dbReference type="GO" id="GO:0009366">
    <property type="term" value="C:enterobactin synthetase complex"/>
    <property type="evidence" value="ECO:0007669"/>
    <property type="project" value="TreeGrafter"/>
</dbReference>
<dbReference type="PANTHER" id="PTHR45527:SF1">
    <property type="entry name" value="FATTY ACID SYNTHASE"/>
    <property type="match status" value="1"/>
</dbReference>
<dbReference type="GO" id="GO:0005829">
    <property type="term" value="C:cytosol"/>
    <property type="evidence" value="ECO:0007669"/>
    <property type="project" value="TreeGrafter"/>
</dbReference>
<feature type="domain" description="Condensation" evidence="3">
    <location>
        <begin position="3"/>
        <end position="216"/>
    </location>
</feature>
<dbReference type="SUPFAM" id="SSF56801">
    <property type="entry name" value="Acetyl-CoA synthetase-like"/>
    <property type="match status" value="1"/>
</dbReference>
<dbReference type="InterPro" id="IPR001242">
    <property type="entry name" value="Condensation_dom"/>
</dbReference>
<dbReference type="InterPro" id="IPR000873">
    <property type="entry name" value="AMP-dep_synth/lig_dom"/>
</dbReference>
<comment type="caution">
    <text evidence="4">The sequence shown here is derived from an EMBL/GenBank/DDBJ whole genome shotgun (WGS) entry which is preliminary data.</text>
</comment>
<proteinExistence type="predicted"/>
<dbReference type="GO" id="GO:0009239">
    <property type="term" value="P:enterobactin biosynthetic process"/>
    <property type="evidence" value="ECO:0007669"/>
    <property type="project" value="TreeGrafter"/>
</dbReference>
<dbReference type="Pfam" id="PF00501">
    <property type="entry name" value="AMP-binding"/>
    <property type="match status" value="1"/>
</dbReference>
<accession>A0A5D4H9A5</accession>
<name>A0A5D4H9A5_9ACTN</name>
<dbReference type="Proteomes" id="UP000323242">
    <property type="component" value="Unassembled WGS sequence"/>
</dbReference>
<evidence type="ECO:0000313" key="5">
    <source>
        <dbReference type="Proteomes" id="UP000323242"/>
    </source>
</evidence>
<dbReference type="GO" id="GO:0031177">
    <property type="term" value="F:phosphopantetheine binding"/>
    <property type="evidence" value="ECO:0007669"/>
    <property type="project" value="TreeGrafter"/>
</dbReference>
<evidence type="ECO:0000259" key="3">
    <source>
        <dbReference type="Pfam" id="PF00668"/>
    </source>
</evidence>
<dbReference type="GO" id="GO:0047527">
    <property type="term" value="F:2,3-dihydroxybenzoate-serine ligase activity"/>
    <property type="evidence" value="ECO:0007669"/>
    <property type="project" value="TreeGrafter"/>
</dbReference>
<dbReference type="AlphaFoldDB" id="A0A5D4H9A5"/>
<evidence type="ECO:0000259" key="2">
    <source>
        <dbReference type="Pfam" id="PF00501"/>
    </source>
</evidence>
<dbReference type="PANTHER" id="PTHR45527">
    <property type="entry name" value="NONRIBOSOMAL PEPTIDE SYNTHETASE"/>
    <property type="match status" value="1"/>
</dbReference>
<reference evidence="4 5" key="1">
    <citation type="submission" date="2019-08" db="EMBL/GenBank/DDBJ databases">
        <title>Draft genome for granaticin producer strain Streptomyces parvus C05.</title>
        <authorList>
            <person name="Gonzalez-Pimentel J.L."/>
        </authorList>
    </citation>
    <scope>NUCLEOTIDE SEQUENCE [LARGE SCALE GENOMIC DNA]</scope>
    <source>
        <strain evidence="4 5">C05</strain>
    </source>
</reference>
<dbReference type="EMBL" id="VSZQ01000619">
    <property type="protein sequence ID" value="TYR37208.1"/>
    <property type="molecule type" value="Genomic_DNA"/>
</dbReference>
<dbReference type="SUPFAM" id="SSF52777">
    <property type="entry name" value="CoA-dependent acyltransferases"/>
    <property type="match status" value="1"/>
</dbReference>
<feature type="region of interest" description="Disordered" evidence="1">
    <location>
        <begin position="362"/>
        <end position="386"/>
    </location>
</feature>
<evidence type="ECO:0000256" key="1">
    <source>
        <dbReference type="SAM" id="MobiDB-lite"/>
    </source>
</evidence>
<organism evidence="4 5">
    <name type="scientific">Streptomyces parvus</name>
    <dbReference type="NCBI Taxonomy" id="66428"/>
    <lineage>
        <taxon>Bacteria</taxon>
        <taxon>Bacillati</taxon>
        <taxon>Actinomycetota</taxon>
        <taxon>Actinomycetes</taxon>
        <taxon>Kitasatosporales</taxon>
        <taxon>Streptomycetaceae</taxon>
        <taxon>Streptomyces</taxon>
    </lineage>
</organism>
<dbReference type="GO" id="GO:0043041">
    <property type="term" value="P:amino acid activation for nonribosomal peptide biosynthetic process"/>
    <property type="evidence" value="ECO:0007669"/>
    <property type="project" value="TreeGrafter"/>
</dbReference>
<dbReference type="Gene3D" id="3.30.559.30">
    <property type="entry name" value="Nonribosomal peptide synthetase, condensation domain"/>
    <property type="match status" value="1"/>
</dbReference>